<evidence type="ECO:0000256" key="2">
    <source>
        <dbReference type="ARBA" id="ARBA00022448"/>
    </source>
</evidence>
<evidence type="ECO:0000313" key="10">
    <source>
        <dbReference type="EMBL" id="XBP94661.1"/>
    </source>
</evidence>
<evidence type="ECO:0000256" key="4">
    <source>
        <dbReference type="ARBA" id="ARBA00022692"/>
    </source>
</evidence>
<dbReference type="EMBL" id="CP157762">
    <property type="protein sequence ID" value="XBP94661.1"/>
    <property type="molecule type" value="Genomic_DNA"/>
</dbReference>
<protein>
    <submittedName>
        <fullName evidence="10">Branched-chain amino acid ABC transporter permease</fullName>
    </submittedName>
</protein>
<evidence type="ECO:0000256" key="8">
    <source>
        <dbReference type="ARBA" id="ARBA00037998"/>
    </source>
</evidence>
<feature type="transmembrane region" description="Helical" evidence="9">
    <location>
        <begin position="195"/>
        <end position="214"/>
    </location>
</feature>
<keyword evidence="4 9" id="KW-0812">Transmembrane</keyword>
<dbReference type="GO" id="GO:0005886">
    <property type="term" value="C:plasma membrane"/>
    <property type="evidence" value="ECO:0007669"/>
    <property type="project" value="UniProtKB-SubCell"/>
</dbReference>
<dbReference type="GO" id="GO:0006865">
    <property type="term" value="P:amino acid transport"/>
    <property type="evidence" value="ECO:0007669"/>
    <property type="project" value="UniProtKB-KW"/>
</dbReference>
<evidence type="ECO:0000256" key="5">
    <source>
        <dbReference type="ARBA" id="ARBA00022970"/>
    </source>
</evidence>
<evidence type="ECO:0000256" key="9">
    <source>
        <dbReference type="SAM" id="Phobius"/>
    </source>
</evidence>
<feature type="transmembrane region" description="Helical" evidence="9">
    <location>
        <begin position="6"/>
        <end position="26"/>
    </location>
</feature>
<dbReference type="AlphaFoldDB" id="A0AAU7MBF0"/>
<dbReference type="PANTHER" id="PTHR11795:SF445">
    <property type="entry name" value="AMINO ACID ABC TRANSPORTER PERMEASE PROTEIN"/>
    <property type="match status" value="1"/>
</dbReference>
<feature type="transmembrane region" description="Helical" evidence="9">
    <location>
        <begin position="142"/>
        <end position="162"/>
    </location>
</feature>
<evidence type="ECO:0000256" key="3">
    <source>
        <dbReference type="ARBA" id="ARBA00022475"/>
    </source>
</evidence>
<proteinExistence type="inferred from homology"/>
<reference evidence="10" key="1">
    <citation type="submission" date="2024-01" db="EMBL/GenBank/DDBJ databases">
        <title>The genome sequence of Micromonospora mangrovi CCTCC AA 2012012.</title>
        <authorList>
            <person name="Gao J."/>
        </authorList>
    </citation>
    <scope>NUCLEOTIDE SEQUENCE</scope>
    <source>
        <strain evidence="10">CCTCC AA 2012012</strain>
    </source>
</reference>
<dbReference type="Pfam" id="PF02653">
    <property type="entry name" value="BPD_transp_2"/>
    <property type="match status" value="1"/>
</dbReference>
<keyword evidence="6 9" id="KW-1133">Transmembrane helix</keyword>
<organism evidence="10">
    <name type="scientific">Micromonospora sp. CCTCC AA 2012012</name>
    <dbReference type="NCBI Taxonomy" id="3111921"/>
    <lineage>
        <taxon>Bacteria</taxon>
        <taxon>Bacillati</taxon>
        <taxon>Actinomycetota</taxon>
        <taxon>Actinomycetes</taxon>
        <taxon>Micromonosporales</taxon>
        <taxon>Micromonosporaceae</taxon>
        <taxon>Micromonospora</taxon>
    </lineage>
</organism>
<reference evidence="11" key="2">
    <citation type="submission" date="2024-06" db="EMBL/GenBank/DDBJ databases">
        <title>Micromonospora mangrovi CCTCC AA 2012012 genome sequences.</title>
        <authorList>
            <person name="Gao J."/>
        </authorList>
    </citation>
    <scope>NUCLEOTIDE SEQUENCE</scope>
    <source>
        <strain evidence="11">CCTCC AA 2012012</strain>
    </source>
</reference>
<dbReference type="CDD" id="cd06582">
    <property type="entry name" value="TM_PBP1_LivH_like"/>
    <property type="match status" value="1"/>
</dbReference>
<evidence type="ECO:0000256" key="6">
    <source>
        <dbReference type="ARBA" id="ARBA00022989"/>
    </source>
</evidence>
<evidence type="ECO:0000313" key="11">
    <source>
        <dbReference type="EMBL" id="XCH75362.1"/>
    </source>
</evidence>
<name>A0AAU7MBF0_9ACTN</name>
<dbReference type="EMBL" id="CP159342">
    <property type="protein sequence ID" value="XCH75362.1"/>
    <property type="molecule type" value="Genomic_DNA"/>
</dbReference>
<feature type="transmembrane region" description="Helical" evidence="9">
    <location>
        <begin position="59"/>
        <end position="83"/>
    </location>
</feature>
<keyword evidence="2" id="KW-0813">Transport</keyword>
<keyword evidence="5" id="KW-0029">Amino-acid transport</keyword>
<dbReference type="GO" id="GO:0022857">
    <property type="term" value="F:transmembrane transporter activity"/>
    <property type="evidence" value="ECO:0007669"/>
    <property type="project" value="InterPro"/>
</dbReference>
<feature type="transmembrane region" description="Helical" evidence="9">
    <location>
        <begin position="33"/>
        <end position="53"/>
    </location>
</feature>
<comment type="similarity">
    <text evidence="8">Belongs to the binding-protein-dependent transport system permease family. LivHM subfamily.</text>
</comment>
<dbReference type="RefSeq" id="WP_350934778.1">
    <property type="nucleotide sequence ID" value="NZ_CP157762.1"/>
</dbReference>
<keyword evidence="7 9" id="KW-0472">Membrane</keyword>
<accession>A0AAU7MBF0</accession>
<keyword evidence="3" id="KW-1003">Cell membrane</keyword>
<evidence type="ECO:0000256" key="1">
    <source>
        <dbReference type="ARBA" id="ARBA00004651"/>
    </source>
</evidence>
<dbReference type="InterPro" id="IPR052157">
    <property type="entry name" value="BCAA_transport_permease"/>
</dbReference>
<dbReference type="PANTHER" id="PTHR11795">
    <property type="entry name" value="BRANCHED-CHAIN AMINO ACID TRANSPORT SYSTEM PERMEASE PROTEIN LIVH"/>
    <property type="match status" value="1"/>
</dbReference>
<evidence type="ECO:0000256" key="7">
    <source>
        <dbReference type="ARBA" id="ARBA00023136"/>
    </source>
</evidence>
<sequence>MTIANAVINGVLLGALYALFACGLSLMFGVMRIINLAHGDLAVLGAFAVWLIATQAQVSPFLALAVALPVMLVLGYLLHRVLLGPSLRGGELTPLLTTFGLAIVVQNLMLQIFSPDVRSLGAAAGEISVGSWRVNDQLTVPYFGLLVLAVAVALLGGLEILLRRTRPGREMRATAQDAETAELVGIPAESVYAKATALAVGTATLAGAFLAMHATFDPSSGPTQLIFAFEAVVIGGLGSLRGTLVGGMVLGVAQTVGATIDPQYAILAGHLVFLAVLTGPRGRLTVLRSVRA</sequence>
<comment type="subcellular location">
    <subcellularLocation>
        <location evidence="1">Cell membrane</location>
        <topology evidence="1">Multi-pass membrane protein</topology>
    </subcellularLocation>
</comment>
<feature type="transmembrane region" description="Helical" evidence="9">
    <location>
        <begin position="226"/>
        <end position="252"/>
    </location>
</feature>
<gene>
    <name evidence="11" type="ORF">ABUL08_04470</name>
    <name evidence="10" type="ORF">VK199_04445</name>
</gene>
<dbReference type="InterPro" id="IPR001851">
    <property type="entry name" value="ABC_transp_permease"/>
</dbReference>